<sequence length="272" mass="30931">MQRFLFLIIFLISSSFIFGQKDVSDHKYVIVPKGYVFLGEEDAYQLNSLTKFLFNKYGFTTFMEGEELPEDLVNNGCMALRADVVKNPGLFVTKLVVQLKDCSNTLVFSSSEGTSREKEFKKAYHEALRNAFKEVQKLNYKYNESAKKDVATTPKKQGDVTSNETEKNITAGVEDKSTKNNGFSFTEKTLLYTFNSSVFTIKKQEYGFELLENQGDELVLKGKIYSLKKQNMYLVTAGDLSGVGYFDSYGNFLLERVNPVTNKVILDTFARQ</sequence>
<keyword evidence="2" id="KW-1185">Reference proteome</keyword>
<reference evidence="1 2" key="1">
    <citation type="journal article" date="2013" name="Int. J. Syst. Evol. Microbiol.">
        <title>Aquimarina gracilis sp. nov., isolated from the gut microflora of a mussel, Mytilus coruscus, and emended description of Aquimarina spongiae.</title>
        <authorList>
            <person name="Park S.C."/>
            <person name="Choe H.N."/>
            <person name="Baik K.S."/>
            <person name="Seong C.N."/>
        </authorList>
    </citation>
    <scope>NUCLEOTIDE SEQUENCE [LARGE SCALE GENOMIC DNA]</scope>
    <source>
        <strain evidence="1 2">PSC32</strain>
    </source>
</reference>
<evidence type="ECO:0000313" key="1">
    <source>
        <dbReference type="EMBL" id="MEB3344897.1"/>
    </source>
</evidence>
<dbReference type="Proteomes" id="UP001327027">
    <property type="component" value="Unassembled WGS sequence"/>
</dbReference>
<accession>A0ABU5ZTL9</accession>
<evidence type="ECO:0000313" key="2">
    <source>
        <dbReference type="Proteomes" id="UP001327027"/>
    </source>
</evidence>
<organism evidence="1 2">
    <name type="scientific">Aquimarina gracilis</name>
    <dbReference type="NCBI Taxonomy" id="874422"/>
    <lineage>
        <taxon>Bacteria</taxon>
        <taxon>Pseudomonadati</taxon>
        <taxon>Bacteroidota</taxon>
        <taxon>Flavobacteriia</taxon>
        <taxon>Flavobacteriales</taxon>
        <taxon>Flavobacteriaceae</taxon>
        <taxon>Aquimarina</taxon>
    </lineage>
</organism>
<comment type="caution">
    <text evidence="1">The sequence shown here is derived from an EMBL/GenBank/DDBJ whole genome shotgun (WGS) entry which is preliminary data.</text>
</comment>
<gene>
    <name evidence="1" type="ORF">U6A24_05465</name>
</gene>
<dbReference type="RefSeq" id="WP_324178922.1">
    <property type="nucleotide sequence ID" value="NZ_BAABAW010000003.1"/>
</dbReference>
<proteinExistence type="predicted"/>
<name>A0ABU5ZTL9_9FLAO</name>
<protein>
    <submittedName>
        <fullName evidence="1">Uncharacterized protein</fullName>
    </submittedName>
</protein>
<dbReference type="EMBL" id="JAYKLX010000002">
    <property type="protein sequence ID" value="MEB3344897.1"/>
    <property type="molecule type" value="Genomic_DNA"/>
</dbReference>